<dbReference type="Gene3D" id="1.10.510.10">
    <property type="entry name" value="Transferase(Phosphotransferase) domain 1"/>
    <property type="match status" value="1"/>
</dbReference>
<reference evidence="10" key="2">
    <citation type="submission" date="2020-09" db="EMBL/GenBank/DDBJ databases">
        <authorList>
            <person name="Sun Q."/>
            <person name="Zhou Y."/>
        </authorList>
    </citation>
    <scope>NUCLEOTIDE SEQUENCE</scope>
    <source>
        <strain evidence="10">CGMCC 4.7299</strain>
    </source>
</reference>
<proteinExistence type="inferred from homology"/>
<reference evidence="10" key="1">
    <citation type="journal article" date="2014" name="Int. J. Syst. Evol. Microbiol.">
        <title>Complete genome sequence of Corynebacterium casei LMG S-19264T (=DSM 44701T), isolated from a smear-ripened cheese.</title>
        <authorList>
            <consortium name="US DOE Joint Genome Institute (JGI-PGF)"/>
            <person name="Walter F."/>
            <person name="Albersmeier A."/>
            <person name="Kalinowski J."/>
            <person name="Ruckert C."/>
        </authorList>
    </citation>
    <scope>NUCLEOTIDE SEQUENCE</scope>
    <source>
        <strain evidence="10">CGMCC 4.7299</strain>
    </source>
</reference>
<accession>A0A8J3BUE4</accession>
<dbReference type="SUPFAM" id="SSF56112">
    <property type="entry name" value="Protein kinase-like (PK-like)"/>
    <property type="match status" value="1"/>
</dbReference>
<feature type="binding site" evidence="7">
    <location>
        <position position="49"/>
    </location>
    <ligand>
        <name>ATP</name>
        <dbReference type="ChEBI" id="CHEBI:30616"/>
    </ligand>
</feature>
<sequence length="527" mass="55588">MDTAYRVSPLFDSDPECLGGYDVAGRLGSGGMGVVYLGRNPEGAYVAIKTVQARLLERSEFRKRFRGEIERVRQVPPYCTAELLDADLDHEPPYLVIEYVDGPSLAEVVEQRGPLRGAQLHPLAAGVATALVGIHGAGVVHRDLKPENVLLPPGNPKVVDFGIARTLDAATGYTSAERTIGTIAYMAPERIDVASQTPIGSAADVFAWGCIVAYAATGRSPFAGDSISATAARILTQPPDLDGLAPPLRGAVEAALAKEPERRPTARELLDMLVDAVEGASGPQQVARVPARRARRHRRAMIAAAAGVLLTGTAATAFAVDRGHEPPPAAPGPNASAQASPAPSTQVLIHDALKAPSAWPDTETSAHNARCTVTDVLTVERTERKSYKCPGAETPVSDDFSARFNVTLASLGSCASLWFYWNPARGGDVLRVCRNSIAVEVDDGDDKTVVGSLPAARRILVGWTARIRIDVADGTVTIYRGGGVAGRVRLPAGSPSTGKLRLGIDVEPHAGQAPFTVTFSGLDVRTI</sequence>
<evidence type="ECO:0000256" key="6">
    <source>
        <dbReference type="ARBA" id="ARBA00022840"/>
    </source>
</evidence>
<dbReference type="Gene3D" id="3.30.200.20">
    <property type="entry name" value="Phosphorylase Kinase, domain 1"/>
    <property type="match status" value="1"/>
</dbReference>
<dbReference type="EMBL" id="BMMX01000002">
    <property type="protein sequence ID" value="GGK78832.1"/>
    <property type="molecule type" value="Genomic_DNA"/>
</dbReference>
<dbReference type="PANTHER" id="PTHR43671">
    <property type="entry name" value="SERINE/THREONINE-PROTEIN KINASE NEK"/>
    <property type="match status" value="1"/>
</dbReference>
<dbReference type="Pfam" id="PF00069">
    <property type="entry name" value="Pkinase"/>
    <property type="match status" value="1"/>
</dbReference>
<keyword evidence="4 7" id="KW-0547">Nucleotide-binding</keyword>
<dbReference type="AlphaFoldDB" id="A0A8J3BUE4"/>
<evidence type="ECO:0000256" key="5">
    <source>
        <dbReference type="ARBA" id="ARBA00022777"/>
    </source>
</evidence>
<protein>
    <recommendedName>
        <fullName evidence="2">non-specific serine/threonine protein kinase</fullName>
        <ecNumber evidence="2">2.7.11.1</ecNumber>
    </recommendedName>
</protein>
<evidence type="ECO:0000256" key="8">
    <source>
        <dbReference type="SAM" id="MobiDB-lite"/>
    </source>
</evidence>
<comment type="caution">
    <text evidence="10">The sequence shown here is derived from an EMBL/GenBank/DDBJ whole genome shotgun (WGS) entry which is preliminary data.</text>
</comment>
<feature type="domain" description="Protein kinase" evidence="9">
    <location>
        <begin position="21"/>
        <end position="277"/>
    </location>
</feature>
<keyword evidence="5" id="KW-0418">Kinase</keyword>
<dbReference type="Proteomes" id="UP000656042">
    <property type="component" value="Unassembled WGS sequence"/>
</dbReference>
<dbReference type="EC" id="2.7.11.1" evidence="2"/>
<name>A0A8J3BUE4_9ACTN</name>
<evidence type="ECO:0000256" key="7">
    <source>
        <dbReference type="PROSITE-ProRule" id="PRU10141"/>
    </source>
</evidence>
<evidence type="ECO:0000256" key="1">
    <source>
        <dbReference type="ARBA" id="ARBA00010886"/>
    </source>
</evidence>
<dbReference type="GO" id="GO:0004674">
    <property type="term" value="F:protein serine/threonine kinase activity"/>
    <property type="evidence" value="ECO:0007669"/>
    <property type="project" value="UniProtKB-EC"/>
</dbReference>
<dbReference type="SMART" id="SM00220">
    <property type="entry name" value="S_TKc"/>
    <property type="match status" value="1"/>
</dbReference>
<gene>
    <name evidence="10" type="ORF">GCM10012284_10940</name>
</gene>
<dbReference type="InterPro" id="IPR011009">
    <property type="entry name" value="Kinase-like_dom_sf"/>
</dbReference>
<dbReference type="RefSeq" id="WP_229715560.1">
    <property type="nucleotide sequence ID" value="NZ_BMMX01000002.1"/>
</dbReference>
<dbReference type="CDD" id="cd14014">
    <property type="entry name" value="STKc_PknB_like"/>
    <property type="match status" value="1"/>
</dbReference>
<organism evidence="10 11">
    <name type="scientific">Mangrovihabitans endophyticus</name>
    <dbReference type="NCBI Taxonomy" id="1751298"/>
    <lineage>
        <taxon>Bacteria</taxon>
        <taxon>Bacillati</taxon>
        <taxon>Actinomycetota</taxon>
        <taxon>Actinomycetes</taxon>
        <taxon>Micromonosporales</taxon>
        <taxon>Micromonosporaceae</taxon>
        <taxon>Mangrovihabitans</taxon>
    </lineage>
</organism>
<evidence type="ECO:0000256" key="2">
    <source>
        <dbReference type="ARBA" id="ARBA00012513"/>
    </source>
</evidence>
<dbReference type="PANTHER" id="PTHR43671:SF13">
    <property type="entry name" value="SERINE_THREONINE-PROTEIN KINASE NEK2"/>
    <property type="match status" value="1"/>
</dbReference>
<comment type="similarity">
    <text evidence="1">Belongs to the protein kinase superfamily. NEK Ser/Thr protein kinase family. NIMA subfamily.</text>
</comment>
<feature type="compositionally biased region" description="Low complexity" evidence="8">
    <location>
        <begin position="332"/>
        <end position="344"/>
    </location>
</feature>
<dbReference type="InterPro" id="IPR050660">
    <property type="entry name" value="NEK_Ser/Thr_kinase"/>
</dbReference>
<dbReference type="InterPro" id="IPR017441">
    <property type="entry name" value="Protein_kinase_ATP_BS"/>
</dbReference>
<dbReference type="PROSITE" id="PS00108">
    <property type="entry name" value="PROTEIN_KINASE_ST"/>
    <property type="match status" value="1"/>
</dbReference>
<keyword evidence="11" id="KW-1185">Reference proteome</keyword>
<evidence type="ECO:0000259" key="9">
    <source>
        <dbReference type="PROSITE" id="PS50011"/>
    </source>
</evidence>
<dbReference type="PROSITE" id="PS00107">
    <property type="entry name" value="PROTEIN_KINASE_ATP"/>
    <property type="match status" value="1"/>
</dbReference>
<dbReference type="InterPro" id="IPR000719">
    <property type="entry name" value="Prot_kinase_dom"/>
</dbReference>
<keyword evidence="6 7" id="KW-0067">ATP-binding</keyword>
<evidence type="ECO:0000256" key="3">
    <source>
        <dbReference type="ARBA" id="ARBA00022679"/>
    </source>
</evidence>
<evidence type="ECO:0000256" key="4">
    <source>
        <dbReference type="ARBA" id="ARBA00022741"/>
    </source>
</evidence>
<evidence type="ECO:0000313" key="11">
    <source>
        <dbReference type="Proteomes" id="UP000656042"/>
    </source>
</evidence>
<feature type="region of interest" description="Disordered" evidence="8">
    <location>
        <begin position="321"/>
        <end position="344"/>
    </location>
</feature>
<keyword evidence="3" id="KW-0808">Transferase</keyword>
<evidence type="ECO:0000313" key="10">
    <source>
        <dbReference type="EMBL" id="GGK78832.1"/>
    </source>
</evidence>
<dbReference type="InterPro" id="IPR008271">
    <property type="entry name" value="Ser/Thr_kinase_AS"/>
</dbReference>
<dbReference type="PROSITE" id="PS50011">
    <property type="entry name" value="PROTEIN_KINASE_DOM"/>
    <property type="match status" value="1"/>
</dbReference>
<dbReference type="GO" id="GO:0005524">
    <property type="term" value="F:ATP binding"/>
    <property type="evidence" value="ECO:0007669"/>
    <property type="project" value="UniProtKB-UniRule"/>
</dbReference>